<feature type="compositionally biased region" description="Polar residues" evidence="1">
    <location>
        <begin position="290"/>
        <end position="300"/>
    </location>
</feature>
<dbReference type="Proteomes" id="UP001218218">
    <property type="component" value="Unassembled WGS sequence"/>
</dbReference>
<evidence type="ECO:0000313" key="3">
    <source>
        <dbReference type="Proteomes" id="UP001218218"/>
    </source>
</evidence>
<feature type="compositionally biased region" description="Polar residues" evidence="1">
    <location>
        <begin position="272"/>
        <end position="281"/>
    </location>
</feature>
<proteinExistence type="predicted"/>
<comment type="caution">
    <text evidence="2">The sequence shown here is derived from an EMBL/GenBank/DDBJ whole genome shotgun (WGS) entry which is preliminary data.</text>
</comment>
<feature type="compositionally biased region" description="Polar residues" evidence="1">
    <location>
        <begin position="149"/>
        <end position="177"/>
    </location>
</feature>
<evidence type="ECO:0000256" key="1">
    <source>
        <dbReference type="SAM" id="MobiDB-lite"/>
    </source>
</evidence>
<dbReference type="EMBL" id="JARIHO010000014">
    <property type="protein sequence ID" value="KAJ7350601.1"/>
    <property type="molecule type" value="Genomic_DNA"/>
</dbReference>
<feature type="compositionally biased region" description="Polar residues" evidence="1">
    <location>
        <begin position="64"/>
        <end position="84"/>
    </location>
</feature>
<protein>
    <submittedName>
        <fullName evidence="2">Uncharacterized protein</fullName>
    </submittedName>
</protein>
<dbReference type="AlphaFoldDB" id="A0AAD7ET76"/>
<accession>A0AAD7ET76</accession>
<feature type="compositionally biased region" description="Basic and acidic residues" evidence="1">
    <location>
        <begin position="242"/>
        <end position="252"/>
    </location>
</feature>
<gene>
    <name evidence="2" type="ORF">DFH08DRAFT_995254</name>
</gene>
<name>A0AAD7ET76_9AGAR</name>
<feature type="region of interest" description="Disordered" evidence="1">
    <location>
        <begin position="28"/>
        <end position="300"/>
    </location>
</feature>
<evidence type="ECO:0000313" key="2">
    <source>
        <dbReference type="EMBL" id="KAJ7350601.1"/>
    </source>
</evidence>
<reference evidence="2" key="1">
    <citation type="submission" date="2023-03" db="EMBL/GenBank/DDBJ databases">
        <title>Massive genome expansion in bonnet fungi (Mycena s.s.) driven by repeated elements and novel gene families across ecological guilds.</title>
        <authorList>
            <consortium name="Lawrence Berkeley National Laboratory"/>
            <person name="Harder C.B."/>
            <person name="Miyauchi S."/>
            <person name="Viragh M."/>
            <person name="Kuo A."/>
            <person name="Thoen E."/>
            <person name="Andreopoulos B."/>
            <person name="Lu D."/>
            <person name="Skrede I."/>
            <person name="Drula E."/>
            <person name="Henrissat B."/>
            <person name="Morin E."/>
            <person name="Kohler A."/>
            <person name="Barry K."/>
            <person name="LaButti K."/>
            <person name="Morin E."/>
            <person name="Salamov A."/>
            <person name="Lipzen A."/>
            <person name="Mereny Z."/>
            <person name="Hegedus B."/>
            <person name="Baldrian P."/>
            <person name="Stursova M."/>
            <person name="Weitz H."/>
            <person name="Taylor A."/>
            <person name="Grigoriev I.V."/>
            <person name="Nagy L.G."/>
            <person name="Martin F."/>
            <person name="Kauserud H."/>
        </authorList>
    </citation>
    <scope>NUCLEOTIDE SEQUENCE</scope>
    <source>
        <strain evidence="2">CBHHK002</strain>
    </source>
</reference>
<organism evidence="2 3">
    <name type="scientific">Mycena albidolilacea</name>
    <dbReference type="NCBI Taxonomy" id="1033008"/>
    <lineage>
        <taxon>Eukaryota</taxon>
        <taxon>Fungi</taxon>
        <taxon>Dikarya</taxon>
        <taxon>Basidiomycota</taxon>
        <taxon>Agaricomycotina</taxon>
        <taxon>Agaricomycetes</taxon>
        <taxon>Agaricomycetidae</taxon>
        <taxon>Agaricales</taxon>
        <taxon>Marasmiineae</taxon>
        <taxon>Mycenaceae</taxon>
        <taxon>Mycena</taxon>
    </lineage>
</organism>
<sequence>MSFFREAYDFDLYGGEFYNVEQGATVHRHPGSVVNGPGSHNARGGPRGGPRGGAPNRNPDLGRSLTQPVPGTNPQGYNHQNTGRGQYAPAPAQNLDYQRQSHRAPPLPHTQSLPPQPAPGRGVPIPRRSDSRRVQDYGFSASPEEEGASWSSPSGTSNQVPRGYANTPSWPAQTPVNPSYGPAPSRSHPRRRRHDSGSSSDSDSEETYPTRRTSHTAHLPSLAQPSMAPITQSRGLRNARRSHSDSDSDASQHIRFAFTSASGKPATPENIFATSTTSHTTEPVPFTCSHPLQTPCPSKQ</sequence>
<keyword evidence="3" id="KW-1185">Reference proteome</keyword>